<dbReference type="AlphaFoldDB" id="A5AH61"/>
<protein>
    <submittedName>
        <fullName evidence="1">Uncharacterized protein</fullName>
    </submittedName>
</protein>
<organism evidence="1">
    <name type="scientific">Vitis vinifera</name>
    <name type="common">Grape</name>
    <dbReference type="NCBI Taxonomy" id="29760"/>
    <lineage>
        <taxon>Eukaryota</taxon>
        <taxon>Viridiplantae</taxon>
        <taxon>Streptophyta</taxon>
        <taxon>Embryophyta</taxon>
        <taxon>Tracheophyta</taxon>
        <taxon>Spermatophyta</taxon>
        <taxon>Magnoliopsida</taxon>
        <taxon>eudicotyledons</taxon>
        <taxon>Gunneridae</taxon>
        <taxon>Pentapetalae</taxon>
        <taxon>rosids</taxon>
        <taxon>Vitales</taxon>
        <taxon>Vitaceae</taxon>
        <taxon>Viteae</taxon>
        <taxon>Vitis</taxon>
    </lineage>
</organism>
<name>A5AH61_VITVI</name>
<proteinExistence type="predicted"/>
<reference evidence="1" key="1">
    <citation type="journal article" date="2007" name="PLoS ONE">
        <title>The first genome sequence of an elite grapevine cultivar (Pinot noir Vitis vinifera L.): coping with a highly heterozygous genome.</title>
        <authorList>
            <person name="Velasco R."/>
            <person name="Zharkikh A."/>
            <person name="Troggio M."/>
            <person name="Cartwright D.A."/>
            <person name="Cestaro A."/>
            <person name="Pruss D."/>
            <person name="Pindo M."/>
            <person name="FitzGerald L.M."/>
            <person name="Vezzulli S."/>
            <person name="Reid J."/>
            <person name="Malacarne G."/>
            <person name="Iliev D."/>
            <person name="Coppola G."/>
            <person name="Wardell B."/>
            <person name="Micheletti D."/>
            <person name="Macalma T."/>
            <person name="Facci M."/>
            <person name="Mitchell J.T."/>
            <person name="Perazzolli M."/>
            <person name="Eldredge G."/>
            <person name="Gatto P."/>
            <person name="Oyzerski R."/>
            <person name="Moretto M."/>
            <person name="Gutin N."/>
            <person name="Stefanini M."/>
            <person name="Chen Y."/>
            <person name="Segala C."/>
            <person name="Davenport C."/>
            <person name="Dematte L."/>
            <person name="Mraz A."/>
            <person name="Battilana J."/>
            <person name="Stormo K."/>
            <person name="Costa F."/>
            <person name="Tao Q."/>
            <person name="Si-Ammour A."/>
            <person name="Harkins T."/>
            <person name="Lackey A."/>
            <person name="Perbost C."/>
            <person name="Taillon B."/>
            <person name="Stella A."/>
            <person name="Solovyev V."/>
            <person name="Fawcett J.A."/>
            <person name="Sterck L."/>
            <person name="Vandepoele K."/>
            <person name="Grando S.M."/>
            <person name="Toppo S."/>
            <person name="Moser C."/>
            <person name="Lanchbury J."/>
            <person name="Bogden R."/>
            <person name="Skolnick M."/>
            <person name="Sgaramella V."/>
            <person name="Bhatnagar S.K."/>
            <person name="Fontana P."/>
            <person name="Gutin A."/>
            <person name="Van de Peer Y."/>
            <person name="Salamini F."/>
            <person name="Viola R."/>
        </authorList>
    </citation>
    <scope>NUCLEOTIDE SEQUENCE</scope>
</reference>
<evidence type="ECO:0000313" key="1">
    <source>
        <dbReference type="EMBL" id="CAN60230.1"/>
    </source>
</evidence>
<sequence>MTQIFRAAKAKYGNGLLDLRIARDRNDIRANFAMQWLDRCPSVVVKQGCAFIGFSMASARRRVVEPTSIMDPPIDECRPSLTIRYTLVDSIA</sequence>
<gene>
    <name evidence="1" type="ORF">VITISV_016494</name>
</gene>
<dbReference type="EMBL" id="AM426697">
    <property type="protein sequence ID" value="CAN60230.1"/>
    <property type="molecule type" value="Genomic_DNA"/>
</dbReference>
<accession>A5AH61</accession>